<name>A0ABY4QLR9_9MYCO</name>
<gene>
    <name evidence="2" type="ORF">M5I08_02695</name>
</gene>
<evidence type="ECO:0000256" key="1">
    <source>
        <dbReference type="SAM" id="MobiDB-lite"/>
    </source>
</evidence>
<accession>A0ABY4QLR9</accession>
<evidence type="ECO:0000313" key="2">
    <source>
        <dbReference type="EMBL" id="UQX11447.1"/>
    </source>
</evidence>
<protein>
    <recommendedName>
        <fullName evidence="4">DUF222 domain-containing protein</fullName>
    </recommendedName>
</protein>
<sequence>MMHDIARHPDATQMLIRVLNHEVRPSQLFTTPRAIRAAARALHAEPRRIVATVKEIVTAASQEVKHARQRRLMPPGMTTFDPENRTSERNQRPVHRR</sequence>
<feature type="region of interest" description="Disordered" evidence="1">
    <location>
        <begin position="65"/>
        <end position="97"/>
    </location>
</feature>
<evidence type="ECO:0000313" key="3">
    <source>
        <dbReference type="Proteomes" id="UP001056610"/>
    </source>
</evidence>
<evidence type="ECO:0008006" key="4">
    <source>
        <dbReference type="Google" id="ProtNLM"/>
    </source>
</evidence>
<organism evidence="2 3">
    <name type="scientific">Candidatus Mycobacterium methanotrophicum</name>
    <dbReference type="NCBI Taxonomy" id="2943498"/>
    <lineage>
        <taxon>Bacteria</taxon>
        <taxon>Bacillati</taxon>
        <taxon>Actinomycetota</taxon>
        <taxon>Actinomycetes</taxon>
        <taxon>Mycobacteriales</taxon>
        <taxon>Mycobacteriaceae</taxon>
        <taxon>Mycobacterium</taxon>
    </lineage>
</organism>
<dbReference type="RefSeq" id="WP_219069883.1">
    <property type="nucleotide sequence ID" value="NZ_CAJUXY010000068.1"/>
</dbReference>
<feature type="compositionally biased region" description="Basic and acidic residues" evidence="1">
    <location>
        <begin position="82"/>
        <end position="91"/>
    </location>
</feature>
<keyword evidence="3" id="KW-1185">Reference proteome</keyword>
<reference evidence="2" key="1">
    <citation type="submission" date="2022-05" db="EMBL/GenBank/DDBJ databases">
        <title>A methanotrophic Mycobacterium dominates a cave microbial ecosystem.</title>
        <authorList>
            <person name="Van Spanning R.J.M."/>
            <person name="Guan Q."/>
            <person name="Melkonian C."/>
            <person name="Gallant J."/>
            <person name="Polerecky L."/>
            <person name="Flot J.-F."/>
            <person name="Brandt B.W."/>
            <person name="Braster M."/>
            <person name="Iturbe Espinoza P."/>
            <person name="Aerts J."/>
            <person name="Meima-Franke M."/>
            <person name="Piersma S.R."/>
            <person name="Bunduc C."/>
            <person name="Ummels R."/>
            <person name="Pain A."/>
            <person name="Fleming E.J."/>
            <person name="van der Wel N."/>
            <person name="Gherman V.D."/>
            <person name="Sarbu S.M."/>
            <person name="Bodelier P.L.E."/>
            <person name="Bitter W."/>
        </authorList>
    </citation>
    <scope>NUCLEOTIDE SEQUENCE</scope>
    <source>
        <strain evidence="2">Sulfur Cave</strain>
    </source>
</reference>
<dbReference type="EMBL" id="CP097320">
    <property type="protein sequence ID" value="UQX11447.1"/>
    <property type="molecule type" value="Genomic_DNA"/>
</dbReference>
<dbReference type="Proteomes" id="UP001056610">
    <property type="component" value="Chromosome"/>
</dbReference>
<proteinExistence type="predicted"/>